<dbReference type="Gene3D" id="1.10.12.10">
    <property type="entry name" value="Lyase 2-enoyl-coa Hydratase, Chain A, domain 2"/>
    <property type="match status" value="1"/>
</dbReference>
<sequence>MIQFEKIEAVAKITLNRPEKYNSFVREMALELQNILDECGQDETIRSILITGAGKAFCAGQDLKEAIDPESLEIEEIVCQHFNPIIRKIRGIEKPVIAAVNGVAAGAGANIALSCDIVLAAKSANFIQAFSKIGLIPDSGGTYFLPRLIGLPKATAIMMTGETISAVQAESMGMIYSVYEDTEFEDSALKLAQTIAAMPTKGLGYTKKLLSQSFNNSLEDQLSLEAKTQAQSAATEDHQEGIQAFLDKRSPRFTGK</sequence>
<dbReference type="Pfam" id="PF00378">
    <property type="entry name" value="ECH_1"/>
    <property type="match status" value="1"/>
</dbReference>
<gene>
    <name evidence="2" type="ORF">METZ01_LOCUS90278</name>
</gene>
<organism evidence="2">
    <name type="scientific">marine metagenome</name>
    <dbReference type="NCBI Taxonomy" id="408172"/>
    <lineage>
        <taxon>unclassified sequences</taxon>
        <taxon>metagenomes</taxon>
        <taxon>ecological metagenomes</taxon>
    </lineage>
</organism>
<dbReference type="Gene3D" id="3.90.226.10">
    <property type="entry name" value="2-enoyl-CoA Hydratase, Chain A, domain 1"/>
    <property type="match status" value="1"/>
</dbReference>
<dbReference type="PROSITE" id="PS00166">
    <property type="entry name" value="ENOYL_COA_HYDRATASE"/>
    <property type="match status" value="1"/>
</dbReference>
<comment type="similarity">
    <text evidence="1">Belongs to the enoyl-CoA hydratase/isomerase family.</text>
</comment>
<dbReference type="EMBL" id="UINC01008308">
    <property type="protein sequence ID" value="SVA37424.1"/>
    <property type="molecule type" value="Genomic_DNA"/>
</dbReference>
<dbReference type="PANTHER" id="PTHR43802:SF1">
    <property type="entry name" value="IP11341P-RELATED"/>
    <property type="match status" value="1"/>
</dbReference>
<dbReference type="SUPFAM" id="SSF52096">
    <property type="entry name" value="ClpP/crotonase"/>
    <property type="match status" value="1"/>
</dbReference>
<evidence type="ECO:0000313" key="2">
    <source>
        <dbReference type="EMBL" id="SVA37424.1"/>
    </source>
</evidence>
<proteinExistence type="inferred from homology"/>
<dbReference type="InterPro" id="IPR029045">
    <property type="entry name" value="ClpP/crotonase-like_dom_sf"/>
</dbReference>
<dbReference type="InterPro" id="IPR001753">
    <property type="entry name" value="Enoyl-CoA_hydra/iso"/>
</dbReference>
<dbReference type="GO" id="GO:0003824">
    <property type="term" value="F:catalytic activity"/>
    <property type="evidence" value="ECO:0007669"/>
    <property type="project" value="InterPro"/>
</dbReference>
<dbReference type="CDD" id="cd06558">
    <property type="entry name" value="crotonase-like"/>
    <property type="match status" value="1"/>
</dbReference>
<dbReference type="AlphaFoldDB" id="A0A381VBE0"/>
<dbReference type="InterPro" id="IPR018376">
    <property type="entry name" value="Enoyl-CoA_hyd/isom_CS"/>
</dbReference>
<evidence type="ECO:0008006" key="3">
    <source>
        <dbReference type="Google" id="ProtNLM"/>
    </source>
</evidence>
<protein>
    <recommendedName>
        <fullName evidence="3">Enoyl-CoA hydratase</fullName>
    </recommendedName>
</protein>
<dbReference type="PANTHER" id="PTHR43802">
    <property type="entry name" value="ENOYL-COA HYDRATASE"/>
    <property type="match status" value="1"/>
</dbReference>
<reference evidence="2" key="1">
    <citation type="submission" date="2018-05" db="EMBL/GenBank/DDBJ databases">
        <authorList>
            <person name="Lanie J.A."/>
            <person name="Ng W.-L."/>
            <person name="Kazmierczak K.M."/>
            <person name="Andrzejewski T.M."/>
            <person name="Davidsen T.M."/>
            <person name="Wayne K.J."/>
            <person name="Tettelin H."/>
            <person name="Glass J.I."/>
            <person name="Rusch D."/>
            <person name="Podicherti R."/>
            <person name="Tsui H.-C.T."/>
            <person name="Winkler M.E."/>
        </authorList>
    </citation>
    <scope>NUCLEOTIDE SEQUENCE</scope>
</reference>
<dbReference type="InterPro" id="IPR014748">
    <property type="entry name" value="Enoyl-CoA_hydra_C"/>
</dbReference>
<name>A0A381VBE0_9ZZZZ</name>
<accession>A0A381VBE0</accession>
<evidence type="ECO:0000256" key="1">
    <source>
        <dbReference type="ARBA" id="ARBA00005254"/>
    </source>
</evidence>